<keyword evidence="3" id="KW-0328">Glycosyltransferase</keyword>
<name>A0A4R6SGG0_LABRH</name>
<evidence type="ECO:0000256" key="2">
    <source>
        <dbReference type="ARBA" id="ARBA00022475"/>
    </source>
</evidence>
<evidence type="ECO:0000256" key="6">
    <source>
        <dbReference type="ARBA" id="ARBA00022989"/>
    </source>
</evidence>
<evidence type="ECO:0000313" key="12">
    <source>
        <dbReference type="Proteomes" id="UP000295444"/>
    </source>
</evidence>
<feature type="transmembrane region" description="Helical" evidence="9">
    <location>
        <begin position="212"/>
        <end position="233"/>
    </location>
</feature>
<feature type="region of interest" description="Disordered" evidence="8">
    <location>
        <begin position="1"/>
        <end position="21"/>
    </location>
</feature>
<comment type="subcellular location">
    <subcellularLocation>
        <location evidence="1">Cell membrane</location>
        <topology evidence="1">Multi-pass membrane protein</topology>
    </subcellularLocation>
</comment>
<keyword evidence="2" id="KW-1003">Cell membrane</keyword>
<keyword evidence="7 9" id="KW-0472">Membrane</keyword>
<evidence type="ECO:0000259" key="10">
    <source>
        <dbReference type="Pfam" id="PF13231"/>
    </source>
</evidence>
<evidence type="ECO:0000256" key="9">
    <source>
        <dbReference type="SAM" id="Phobius"/>
    </source>
</evidence>
<dbReference type="Pfam" id="PF13231">
    <property type="entry name" value="PMT_2"/>
    <property type="match status" value="1"/>
</dbReference>
<feature type="transmembrane region" description="Helical" evidence="9">
    <location>
        <begin position="342"/>
        <end position="363"/>
    </location>
</feature>
<feature type="transmembrane region" description="Helical" evidence="9">
    <location>
        <begin position="265"/>
        <end position="284"/>
    </location>
</feature>
<evidence type="ECO:0000256" key="7">
    <source>
        <dbReference type="ARBA" id="ARBA00023136"/>
    </source>
</evidence>
<dbReference type="PANTHER" id="PTHR33908:SF11">
    <property type="entry name" value="MEMBRANE PROTEIN"/>
    <property type="match status" value="1"/>
</dbReference>
<dbReference type="GO" id="GO:0009103">
    <property type="term" value="P:lipopolysaccharide biosynthetic process"/>
    <property type="evidence" value="ECO:0007669"/>
    <property type="project" value="UniProtKB-ARBA"/>
</dbReference>
<dbReference type="AlphaFoldDB" id="A0A4R6SGG0"/>
<organism evidence="11 12">
    <name type="scientific">Labedaea rhizosphaerae</name>
    <dbReference type="NCBI Taxonomy" id="598644"/>
    <lineage>
        <taxon>Bacteria</taxon>
        <taxon>Bacillati</taxon>
        <taxon>Actinomycetota</taxon>
        <taxon>Actinomycetes</taxon>
        <taxon>Pseudonocardiales</taxon>
        <taxon>Pseudonocardiaceae</taxon>
        <taxon>Labedaea</taxon>
    </lineage>
</organism>
<evidence type="ECO:0000256" key="4">
    <source>
        <dbReference type="ARBA" id="ARBA00022679"/>
    </source>
</evidence>
<dbReference type="InterPro" id="IPR038731">
    <property type="entry name" value="RgtA/B/C-like"/>
</dbReference>
<dbReference type="GO" id="GO:0016763">
    <property type="term" value="F:pentosyltransferase activity"/>
    <property type="evidence" value="ECO:0007669"/>
    <property type="project" value="TreeGrafter"/>
</dbReference>
<feature type="transmembrane region" description="Helical" evidence="9">
    <location>
        <begin position="126"/>
        <end position="146"/>
    </location>
</feature>
<feature type="transmembrane region" description="Helical" evidence="9">
    <location>
        <begin position="27"/>
        <end position="47"/>
    </location>
</feature>
<protein>
    <submittedName>
        <fullName evidence="11">4-amino-4-deoxy-L-arabinose transferase-like glycosyltransferase</fullName>
    </submittedName>
</protein>
<reference evidence="11 12" key="1">
    <citation type="submission" date="2019-03" db="EMBL/GenBank/DDBJ databases">
        <title>Genomic Encyclopedia of Type Strains, Phase IV (KMG-IV): sequencing the most valuable type-strain genomes for metagenomic binning, comparative biology and taxonomic classification.</title>
        <authorList>
            <person name="Goeker M."/>
        </authorList>
    </citation>
    <scope>NUCLEOTIDE SEQUENCE [LARGE SCALE GENOMIC DNA]</scope>
    <source>
        <strain evidence="11 12">DSM 45361</strain>
    </source>
</reference>
<accession>A0A4R6SGG0</accession>
<dbReference type="Proteomes" id="UP000295444">
    <property type="component" value="Unassembled WGS sequence"/>
</dbReference>
<feature type="domain" description="Glycosyltransferase RgtA/B/C/D-like" evidence="10">
    <location>
        <begin position="73"/>
        <end position="233"/>
    </location>
</feature>
<dbReference type="OrthoDB" id="5166595at2"/>
<feature type="transmembrane region" description="Helical" evidence="9">
    <location>
        <begin position="291"/>
        <end position="309"/>
    </location>
</feature>
<evidence type="ECO:0000256" key="1">
    <source>
        <dbReference type="ARBA" id="ARBA00004651"/>
    </source>
</evidence>
<evidence type="ECO:0000256" key="8">
    <source>
        <dbReference type="SAM" id="MobiDB-lite"/>
    </source>
</evidence>
<feature type="transmembrane region" description="Helical" evidence="9">
    <location>
        <begin position="94"/>
        <end position="114"/>
    </location>
</feature>
<comment type="caution">
    <text evidence="11">The sequence shown here is derived from an EMBL/GenBank/DDBJ whole genome shotgun (WGS) entry which is preliminary data.</text>
</comment>
<feature type="transmembrane region" description="Helical" evidence="9">
    <location>
        <begin position="173"/>
        <end position="205"/>
    </location>
</feature>
<dbReference type="RefSeq" id="WP_133849163.1">
    <property type="nucleotide sequence ID" value="NZ_SNXZ01000002.1"/>
</dbReference>
<feature type="transmembrane region" description="Helical" evidence="9">
    <location>
        <begin position="315"/>
        <end position="335"/>
    </location>
</feature>
<dbReference type="PANTHER" id="PTHR33908">
    <property type="entry name" value="MANNOSYLTRANSFERASE YKCB-RELATED"/>
    <property type="match status" value="1"/>
</dbReference>
<dbReference type="GO" id="GO:0005886">
    <property type="term" value="C:plasma membrane"/>
    <property type="evidence" value="ECO:0007669"/>
    <property type="project" value="UniProtKB-SubCell"/>
</dbReference>
<evidence type="ECO:0000256" key="5">
    <source>
        <dbReference type="ARBA" id="ARBA00022692"/>
    </source>
</evidence>
<feature type="compositionally biased region" description="Basic and acidic residues" evidence="8">
    <location>
        <begin position="1"/>
        <end position="12"/>
    </location>
</feature>
<dbReference type="EMBL" id="SNXZ01000002">
    <property type="protein sequence ID" value="TDQ00446.1"/>
    <property type="molecule type" value="Genomic_DNA"/>
</dbReference>
<keyword evidence="4 11" id="KW-0808">Transferase</keyword>
<keyword evidence="5 9" id="KW-0812">Transmembrane</keyword>
<evidence type="ECO:0000313" key="11">
    <source>
        <dbReference type="EMBL" id="TDQ00446.1"/>
    </source>
</evidence>
<keyword evidence="12" id="KW-1185">Reference proteome</keyword>
<evidence type="ECO:0000256" key="3">
    <source>
        <dbReference type="ARBA" id="ARBA00022676"/>
    </source>
</evidence>
<sequence length="512" mass="54337">MRTGQRTRDRSQSPEAAGSPRATRLPAFAAGPVVAVALVMAAVLTALSGRYGFHRDELYFVEAGRRLAWGYVDQPPLTPLLARLSTGLFGDTPMGLRVVAALLCVAIVVVAALVSRELGAGRGPQVLTAVAVATSSAILTTGHMLATSTFDNLAWLVLCLLVLRVVRTGDGRWYLAIGAVTGIALLNKFLVVVLVGALLVALLAVGPRKALATWWLAAGVVVALAVAAPTLVWQAAHGWPQLTVASGISTENGVENRVTFVPFQFVYLAPPYAALWLAGIWRLLRDPAVRWARALPVTYLALVVVMLAVAGKPYYLLGLLIALLAAGAQPVLAWAARGRRAWLVPAAVLLSLVVDVGAALPVWPVDSLNPVNAVNKEQGEQVGWPELAGSVAGVWRQIPAGERGRAVIFTQNYGEAAAIDRYGTPFGLPRAYSGHMSFADWGVPPDSATGPVLLVRFPANAELAAQFRGCRVAGTVDNGHGVHNPEQGTLLELCDGPSSPWSVLWPRLRHFY</sequence>
<gene>
    <name evidence="11" type="ORF">EV186_102307</name>
</gene>
<keyword evidence="6 9" id="KW-1133">Transmembrane helix</keyword>
<dbReference type="InterPro" id="IPR050297">
    <property type="entry name" value="LipidA_mod_glycosyltrf_83"/>
</dbReference>
<proteinExistence type="predicted"/>